<dbReference type="Proteomes" id="UP000789366">
    <property type="component" value="Unassembled WGS sequence"/>
</dbReference>
<keyword evidence="2" id="KW-1185">Reference proteome</keyword>
<protein>
    <submittedName>
        <fullName evidence="1">246_t:CDS:1</fullName>
    </submittedName>
</protein>
<evidence type="ECO:0000313" key="1">
    <source>
        <dbReference type="EMBL" id="CAG8680392.1"/>
    </source>
</evidence>
<proteinExistence type="predicted"/>
<gene>
    <name evidence="1" type="ORF">SPELUC_LOCUS10124</name>
</gene>
<evidence type="ECO:0000313" key="2">
    <source>
        <dbReference type="Proteomes" id="UP000789366"/>
    </source>
</evidence>
<sequence length="87" mass="10420">MEEFLNQINGGFLKKFDYGEFKNIKKISDGSSLIESAFWKNRRHVVLKFLKENCEDKYYKKFLREIRNIKNVSDENDNVIKFYGATK</sequence>
<dbReference type="EMBL" id="CAJVPW010018180">
    <property type="protein sequence ID" value="CAG8680392.1"/>
    <property type="molecule type" value="Genomic_DNA"/>
</dbReference>
<organism evidence="1 2">
    <name type="scientific">Cetraspora pellucida</name>
    <dbReference type="NCBI Taxonomy" id="1433469"/>
    <lineage>
        <taxon>Eukaryota</taxon>
        <taxon>Fungi</taxon>
        <taxon>Fungi incertae sedis</taxon>
        <taxon>Mucoromycota</taxon>
        <taxon>Glomeromycotina</taxon>
        <taxon>Glomeromycetes</taxon>
        <taxon>Diversisporales</taxon>
        <taxon>Gigasporaceae</taxon>
        <taxon>Cetraspora</taxon>
    </lineage>
</organism>
<accession>A0ACA9NWZ4</accession>
<comment type="caution">
    <text evidence="1">The sequence shown here is derived from an EMBL/GenBank/DDBJ whole genome shotgun (WGS) entry which is preliminary data.</text>
</comment>
<reference evidence="1" key="1">
    <citation type="submission" date="2021-06" db="EMBL/GenBank/DDBJ databases">
        <authorList>
            <person name="Kallberg Y."/>
            <person name="Tangrot J."/>
            <person name="Rosling A."/>
        </authorList>
    </citation>
    <scope>NUCLEOTIDE SEQUENCE</scope>
    <source>
        <strain evidence="1">28 12/20/2015</strain>
    </source>
</reference>
<name>A0ACA9NWZ4_9GLOM</name>
<feature type="non-terminal residue" evidence="1">
    <location>
        <position position="87"/>
    </location>
</feature>